<feature type="region of interest" description="Disordered" evidence="8">
    <location>
        <begin position="498"/>
        <end position="528"/>
    </location>
</feature>
<keyword evidence="7" id="KW-0325">Glycoprotein</keyword>
<gene>
    <name evidence="10" type="ORF">B0A52_05461</name>
</gene>
<dbReference type="InterPro" id="IPR052427">
    <property type="entry name" value="Glycosyltrans_GT2/GT47"/>
</dbReference>
<evidence type="ECO:0000256" key="2">
    <source>
        <dbReference type="ARBA" id="ARBA00022676"/>
    </source>
</evidence>
<comment type="caution">
    <text evidence="10">The sequence shown here is derived from an EMBL/GenBank/DDBJ whole genome shotgun (WGS) entry which is preliminary data.</text>
</comment>
<evidence type="ECO:0000256" key="7">
    <source>
        <dbReference type="ARBA" id="ARBA00023180"/>
    </source>
</evidence>
<dbReference type="AlphaFoldDB" id="A0A438N5G9"/>
<dbReference type="GO" id="GO:0016020">
    <property type="term" value="C:membrane"/>
    <property type="evidence" value="ECO:0007669"/>
    <property type="project" value="UniProtKB-SubCell"/>
</dbReference>
<feature type="transmembrane region" description="Helical" evidence="9">
    <location>
        <begin position="388"/>
        <end position="410"/>
    </location>
</feature>
<dbReference type="Proteomes" id="UP000288859">
    <property type="component" value="Unassembled WGS sequence"/>
</dbReference>
<dbReference type="OrthoDB" id="2849215at2759"/>
<sequence>MEHEQDVEMAANWASLVSLQNLLFISLFAFRYLRLIVHIISFWLYQASPVPETPTVKRQDVTVVIPTIDPRNQDFLKCLLSVLHNQPAEILIVTVGTELMNLTEEIVQPIRQQFPQTLIKITATKVANKRRQVAHVLGCIKTDITVLVDDHVFWPSTRFLPSILAPFENPQVGGVGTNKRVVRESHGFGARSFWNIIGALYLERHNFEIRASNAVDGGVFVISGRSCAYRSHILQDPNFIDGFTNERFFFGLFGPLNPDDDNFITRWLVRHGWQIKIQYTDDSLIETTLGTYPKFMSQAVRWARTTFRSNLASLLTDRTVWTAQPWCVYAVYISGMINFALFYDAAMLYALSLTTFYDSTTLTALVCWIFASKLVKIIPYFLRNPRDLIYLPACIAFAYFHSFIKLYAMLTFWETNWGGRNLAAIDSKASEETGNEMISEEAIATSRGPADDLRCRDHTSNWMFQDHASRGPDSSSSRVVASDDSGFLADTELSSDSRHAISRFGRPSSDSNAGTVTRGPHQSPLLKRPRKQMVKLMALPANEWRYSGPGL</sequence>
<reference evidence="10 11" key="1">
    <citation type="submission" date="2017-03" db="EMBL/GenBank/DDBJ databases">
        <title>Genomes of endolithic fungi from Antarctica.</title>
        <authorList>
            <person name="Coleine C."/>
            <person name="Masonjones S."/>
            <person name="Stajich J.E."/>
        </authorList>
    </citation>
    <scope>NUCLEOTIDE SEQUENCE [LARGE SCALE GENOMIC DNA]</scope>
    <source>
        <strain evidence="10 11">CCFEE 6314</strain>
    </source>
</reference>
<feature type="transmembrane region" description="Helical" evidence="9">
    <location>
        <begin position="329"/>
        <end position="350"/>
    </location>
</feature>
<dbReference type="InterPro" id="IPR029044">
    <property type="entry name" value="Nucleotide-diphossugar_trans"/>
</dbReference>
<comment type="subcellular location">
    <subcellularLocation>
        <location evidence="1">Membrane</location>
    </subcellularLocation>
</comment>
<evidence type="ECO:0000256" key="9">
    <source>
        <dbReference type="SAM" id="Phobius"/>
    </source>
</evidence>
<proteinExistence type="predicted"/>
<dbReference type="EMBL" id="NAJM01000021">
    <property type="protein sequence ID" value="RVX70810.1"/>
    <property type="molecule type" value="Genomic_DNA"/>
</dbReference>
<dbReference type="PANTHER" id="PTHR47844:SF1">
    <property type="entry name" value="EXOSTOSIN-LIKE 2"/>
    <property type="match status" value="1"/>
</dbReference>
<evidence type="ECO:0000256" key="6">
    <source>
        <dbReference type="ARBA" id="ARBA00023136"/>
    </source>
</evidence>
<feature type="transmembrane region" description="Helical" evidence="9">
    <location>
        <begin position="362"/>
        <end position="382"/>
    </location>
</feature>
<keyword evidence="2" id="KW-0328">Glycosyltransferase</keyword>
<protein>
    <recommendedName>
        <fullName evidence="12">Glycosyltransferase 2-like domain-containing protein</fullName>
    </recommendedName>
</protein>
<dbReference type="SUPFAM" id="SSF53448">
    <property type="entry name" value="Nucleotide-diphospho-sugar transferases"/>
    <property type="match status" value="1"/>
</dbReference>
<dbReference type="PANTHER" id="PTHR47844">
    <property type="entry name" value="SYNTHASE CPS1, PUTATIVE (AFU_ORTHOLOGUE AFUA_7G02500)-RELATED"/>
    <property type="match status" value="1"/>
</dbReference>
<feature type="transmembrane region" description="Helical" evidence="9">
    <location>
        <begin position="21"/>
        <end position="45"/>
    </location>
</feature>
<evidence type="ECO:0000256" key="1">
    <source>
        <dbReference type="ARBA" id="ARBA00004370"/>
    </source>
</evidence>
<accession>A0A438N5G9</accession>
<keyword evidence="5 9" id="KW-1133">Transmembrane helix</keyword>
<keyword evidence="4 9" id="KW-0812">Transmembrane</keyword>
<evidence type="ECO:0000256" key="5">
    <source>
        <dbReference type="ARBA" id="ARBA00022989"/>
    </source>
</evidence>
<evidence type="ECO:0000313" key="11">
    <source>
        <dbReference type="Proteomes" id="UP000288859"/>
    </source>
</evidence>
<keyword evidence="6 9" id="KW-0472">Membrane</keyword>
<dbReference type="GO" id="GO:0016757">
    <property type="term" value="F:glycosyltransferase activity"/>
    <property type="evidence" value="ECO:0007669"/>
    <property type="project" value="UniProtKB-KW"/>
</dbReference>
<organism evidence="10 11">
    <name type="scientific">Exophiala mesophila</name>
    <name type="common">Black yeast-like fungus</name>
    <dbReference type="NCBI Taxonomy" id="212818"/>
    <lineage>
        <taxon>Eukaryota</taxon>
        <taxon>Fungi</taxon>
        <taxon>Dikarya</taxon>
        <taxon>Ascomycota</taxon>
        <taxon>Pezizomycotina</taxon>
        <taxon>Eurotiomycetes</taxon>
        <taxon>Chaetothyriomycetidae</taxon>
        <taxon>Chaetothyriales</taxon>
        <taxon>Herpotrichiellaceae</taxon>
        <taxon>Exophiala</taxon>
    </lineage>
</organism>
<evidence type="ECO:0008006" key="12">
    <source>
        <dbReference type="Google" id="ProtNLM"/>
    </source>
</evidence>
<dbReference type="Pfam" id="PF13641">
    <property type="entry name" value="Glyco_tranf_2_3"/>
    <property type="match status" value="1"/>
</dbReference>
<evidence type="ECO:0000256" key="4">
    <source>
        <dbReference type="ARBA" id="ARBA00022692"/>
    </source>
</evidence>
<name>A0A438N5G9_EXOME</name>
<dbReference type="VEuPathDB" id="FungiDB:PV10_01144"/>
<evidence type="ECO:0000313" key="10">
    <source>
        <dbReference type="EMBL" id="RVX70810.1"/>
    </source>
</evidence>
<dbReference type="Gene3D" id="3.90.550.10">
    <property type="entry name" value="Spore Coat Polysaccharide Biosynthesis Protein SpsA, Chain A"/>
    <property type="match status" value="1"/>
</dbReference>
<keyword evidence="3" id="KW-0808">Transferase</keyword>
<evidence type="ECO:0000256" key="3">
    <source>
        <dbReference type="ARBA" id="ARBA00022679"/>
    </source>
</evidence>
<evidence type="ECO:0000256" key="8">
    <source>
        <dbReference type="SAM" id="MobiDB-lite"/>
    </source>
</evidence>
<dbReference type="CDD" id="cd06434">
    <property type="entry name" value="GT2_HAS"/>
    <property type="match status" value="1"/>
</dbReference>